<dbReference type="InterPro" id="IPR019786">
    <property type="entry name" value="Zinc_finger_PHD-type_CS"/>
</dbReference>
<dbReference type="SMART" id="SM00249">
    <property type="entry name" value="PHD"/>
    <property type="match status" value="1"/>
</dbReference>
<protein>
    <submittedName>
        <fullName evidence="9">Uncharacterized protein isoform X1</fullName>
    </submittedName>
</protein>
<dbReference type="PROSITE" id="PS01359">
    <property type="entry name" value="ZF_PHD_1"/>
    <property type="match status" value="1"/>
</dbReference>
<dbReference type="PROSITE" id="PS50600">
    <property type="entry name" value="ULP_PROTEASE"/>
    <property type="match status" value="1"/>
</dbReference>
<name>A0A8M9PPQ7_DANRE</name>
<dbReference type="KEGG" id="dre:110438053"/>
<evidence type="ECO:0000256" key="7">
    <source>
        <dbReference type="PROSITE-ProRule" id="PRU00146"/>
    </source>
</evidence>
<dbReference type="SUPFAM" id="SSF54001">
    <property type="entry name" value="Cysteine proteinases"/>
    <property type="match status" value="1"/>
</dbReference>
<dbReference type="InterPro" id="IPR019787">
    <property type="entry name" value="Znf_PHD-finger"/>
</dbReference>
<evidence type="ECO:0000256" key="6">
    <source>
        <dbReference type="ARBA" id="ARBA00022833"/>
    </source>
</evidence>
<dbReference type="AlphaFoldDB" id="A0A8M9PPQ7"/>
<dbReference type="GO" id="GO:0006508">
    <property type="term" value="P:proteolysis"/>
    <property type="evidence" value="ECO:0007669"/>
    <property type="project" value="UniProtKB-KW"/>
</dbReference>
<dbReference type="Gene3D" id="3.30.40.10">
    <property type="entry name" value="Zinc/RING finger domain, C3HC4 (zinc finger)"/>
    <property type="match status" value="1"/>
</dbReference>
<dbReference type="GO" id="GO:0008234">
    <property type="term" value="F:cysteine-type peptidase activity"/>
    <property type="evidence" value="ECO:0007669"/>
    <property type="project" value="InterPro"/>
</dbReference>
<dbReference type="Pfam" id="PF00628">
    <property type="entry name" value="PHD"/>
    <property type="match status" value="1"/>
</dbReference>
<reference evidence="9" key="1">
    <citation type="submission" date="2025-08" db="UniProtKB">
        <authorList>
            <consortium name="RefSeq"/>
        </authorList>
    </citation>
    <scope>IDENTIFICATION</scope>
    <source>
        <strain evidence="9">Tuebingen</strain>
        <tissue evidence="9">Fibroblasts and whole tissue</tissue>
    </source>
</reference>
<keyword evidence="3" id="KW-0479">Metal-binding</keyword>
<keyword evidence="8" id="KW-1185">Reference proteome</keyword>
<dbReference type="Pfam" id="PF02902">
    <property type="entry name" value="Peptidase_C48"/>
    <property type="match status" value="1"/>
</dbReference>
<keyword evidence="6" id="KW-0862">Zinc</keyword>
<evidence type="ECO:0000256" key="1">
    <source>
        <dbReference type="ARBA" id="ARBA00005234"/>
    </source>
</evidence>
<dbReference type="SUPFAM" id="SSF57903">
    <property type="entry name" value="FYVE/PHD zinc finger"/>
    <property type="match status" value="1"/>
</dbReference>
<dbReference type="InterPro" id="IPR013083">
    <property type="entry name" value="Znf_RING/FYVE/PHD"/>
</dbReference>
<evidence type="ECO:0000313" key="9">
    <source>
        <dbReference type="RefSeq" id="XP_021323170.3"/>
    </source>
</evidence>
<evidence type="ECO:0000256" key="3">
    <source>
        <dbReference type="ARBA" id="ARBA00022723"/>
    </source>
</evidence>
<dbReference type="InterPro" id="IPR011011">
    <property type="entry name" value="Znf_FYVE_PHD"/>
</dbReference>
<evidence type="ECO:0000256" key="4">
    <source>
        <dbReference type="ARBA" id="ARBA00022771"/>
    </source>
</evidence>
<dbReference type="Proteomes" id="UP000000437">
    <property type="component" value="Chromosome 17"/>
</dbReference>
<keyword evidence="5" id="KW-0378">Hydrolase</keyword>
<organism evidence="8 9">
    <name type="scientific">Danio rerio</name>
    <name type="common">Zebrafish</name>
    <name type="synonym">Brachydanio rerio</name>
    <dbReference type="NCBI Taxonomy" id="7955"/>
    <lineage>
        <taxon>Eukaryota</taxon>
        <taxon>Metazoa</taxon>
        <taxon>Chordata</taxon>
        <taxon>Craniata</taxon>
        <taxon>Vertebrata</taxon>
        <taxon>Euteleostomi</taxon>
        <taxon>Actinopterygii</taxon>
        <taxon>Neopterygii</taxon>
        <taxon>Teleostei</taxon>
        <taxon>Ostariophysi</taxon>
        <taxon>Cypriniformes</taxon>
        <taxon>Danionidae</taxon>
        <taxon>Danioninae</taxon>
        <taxon>Danio</taxon>
    </lineage>
</organism>
<comment type="similarity">
    <text evidence="1">Belongs to the peptidase C48 family.</text>
</comment>
<dbReference type="Gene3D" id="3.40.395.10">
    <property type="entry name" value="Adenoviral Proteinase, Chain A"/>
    <property type="match status" value="1"/>
</dbReference>
<proteinExistence type="inferred from homology"/>
<evidence type="ECO:0000313" key="8">
    <source>
        <dbReference type="Proteomes" id="UP000000437"/>
    </source>
</evidence>
<gene>
    <name evidence="9" type="primary">LOC110438053</name>
</gene>
<sequence>MLSCTLSAPGHCYLSSGQRFPTWNIFYIAYFFLTEANKHIGFFTLRKKSWQHNMASLCHLDPETEMDYEETHCDTENLEMQTDSQQIFMDSDIGSKHTYSESNTDSQLLSGNISESLSKTALKMICSEYHKREANPSNIHEELHLIQRILRVCDPSNCKLPGYIQNLSMEYFSLHLYTERAICILQHHLRSKSPVSLYLDGTGGVVSKIPNQPKRVLYYALVLPGKDGAAPPLPICELVSNNHSVPAITYWLMLFELHLSNYTELNIHHIETAYSWALMLSVLQAFNKENISSYLDRAYKFCMGQIPWHEMKSYSVLHICSAQILKAFRQTVLKQTDDKGLGDFVTYAFAGLQYATNMTEARIVFHALCVLLTSPQNTSLVKESLALLERVISNAKDDPLEENMEHKDREIYKGEERRDALTITGRSPFFAYFLQVMQEVKEQVASDEITLAKEDNPYFCPGIITILFHTYLGIFPLWSGVLLAELRRNESKEQDVVSDKLPKTRDTNCHVGNWFGIVKHSILHKGKKLKPGTFIRKMHQSLQARYKEHIIQHKLPQEILFQPQPPTTLDQSQETCMKEKEHASSTKSEFYSVPQNVSAPKKRLLKVEAQTDESGPPVKIFKLWKQSSTQLIVAIVRCPNQKLEFLLHHQDFQSLFPHSWITGEAIECYIRAVLNMKGANLYQLSHYTAGIILSGNEDQMACQGLKKVNFEQYDGIITFTNINNHHWRFVFLHAETDSLFILDPLRGVNEMRAAQDACHKFGAYFHMRRQNYGRQDLVDIKWKPSTIEHSFQEDDSSCGVFIMLMAKQVVEQFPKIPENIDITPSKEMMCEYRKNLAEEILLASVSTAEYCSVCGKHNDQSQDECIWIQCKVCQRWFHLYCLRMILPPEEQPWICELCL</sequence>
<keyword evidence="2" id="KW-0645">Protease</keyword>
<dbReference type="InterPro" id="IPR038765">
    <property type="entry name" value="Papain-like_cys_pep_sf"/>
</dbReference>
<accession>A0A8M9PPQ7</accession>
<dbReference type="RefSeq" id="XP_021323170.3">
    <property type="nucleotide sequence ID" value="XM_021467495.3"/>
</dbReference>
<dbReference type="CDD" id="cd15489">
    <property type="entry name" value="PHD_SF"/>
    <property type="match status" value="1"/>
</dbReference>
<keyword evidence="4 7" id="KW-0863">Zinc-finger</keyword>
<dbReference type="InterPro" id="IPR003653">
    <property type="entry name" value="Peptidase_C48_C"/>
</dbReference>
<dbReference type="PROSITE" id="PS50016">
    <property type="entry name" value="ZF_PHD_2"/>
    <property type="match status" value="1"/>
</dbReference>
<dbReference type="InterPro" id="IPR001965">
    <property type="entry name" value="Znf_PHD"/>
</dbReference>
<dbReference type="OrthoDB" id="413122at2759"/>
<evidence type="ECO:0000256" key="2">
    <source>
        <dbReference type="ARBA" id="ARBA00022670"/>
    </source>
</evidence>
<evidence type="ECO:0000256" key="5">
    <source>
        <dbReference type="ARBA" id="ARBA00022801"/>
    </source>
</evidence>
<dbReference type="GO" id="GO:0008270">
    <property type="term" value="F:zinc ion binding"/>
    <property type="evidence" value="ECO:0007669"/>
    <property type="project" value="UniProtKB-KW"/>
</dbReference>